<dbReference type="Proteomes" id="UP000318864">
    <property type="component" value="Unassembled WGS sequence"/>
</dbReference>
<evidence type="ECO:0000313" key="2">
    <source>
        <dbReference type="Proteomes" id="UP000318864"/>
    </source>
</evidence>
<organism evidence="1 2">
    <name type="scientific">Salinadaptatus halalkaliphilus</name>
    <dbReference type="NCBI Taxonomy" id="2419781"/>
    <lineage>
        <taxon>Archaea</taxon>
        <taxon>Methanobacteriati</taxon>
        <taxon>Methanobacteriota</taxon>
        <taxon>Stenosarchaea group</taxon>
        <taxon>Halobacteria</taxon>
        <taxon>Halobacteriales</taxon>
        <taxon>Natrialbaceae</taxon>
        <taxon>Salinadaptatus</taxon>
    </lineage>
</organism>
<protein>
    <submittedName>
        <fullName evidence="1">Uncharacterized protein</fullName>
    </submittedName>
</protein>
<sequence length="63" mass="6833">MILGVTYSPKIGLIYQQVQTMRSSDGFSAEPHTVSLRHGCMATTLEGSPIVGLPSSIHQVEQF</sequence>
<name>A0A4S3TJ32_9EURY</name>
<evidence type="ECO:0000313" key="1">
    <source>
        <dbReference type="EMBL" id="THE63991.1"/>
    </source>
</evidence>
<gene>
    <name evidence="1" type="ORF">D8Y22_15240</name>
</gene>
<dbReference type="AlphaFoldDB" id="A0A4S3TJ32"/>
<accession>A0A4S3TJ32</accession>
<comment type="caution">
    <text evidence="1">The sequence shown here is derived from an EMBL/GenBank/DDBJ whole genome shotgun (WGS) entry which is preliminary data.</text>
</comment>
<reference evidence="1 2" key="1">
    <citation type="submission" date="2018-10" db="EMBL/GenBank/DDBJ databases">
        <title>Natronolimnobius sp. XQ-INN 246 isolated from Inner Mongolia Autonomous Region of China.</title>
        <authorList>
            <person name="Xue Q."/>
        </authorList>
    </citation>
    <scope>NUCLEOTIDE SEQUENCE [LARGE SCALE GENOMIC DNA]</scope>
    <source>
        <strain evidence="1 2">XQ-INN 246</strain>
    </source>
</reference>
<dbReference type="EMBL" id="RBZW01000046">
    <property type="protein sequence ID" value="THE63991.1"/>
    <property type="molecule type" value="Genomic_DNA"/>
</dbReference>
<proteinExistence type="predicted"/>
<keyword evidence="2" id="KW-1185">Reference proteome</keyword>